<dbReference type="EMBL" id="OZ034838">
    <property type="protein sequence ID" value="CAL1678829.1"/>
    <property type="molecule type" value="Genomic_DNA"/>
</dbReference>
<reference evidence="1" key="1">
    <citation type="submission" date="2024-04" db="EMBL/GenBank/DDBJ databases">
        <authorList>
            <consortium name="Molecular Ecology Group"/>
        </authorList>
    </citation>
    <scope>NUCLEOTIDE SEQUENCE</scope>
</reference>
<organism evidence="1 2">
    <name type="scientific">Lasius platythorax</name>
    <dbReference type="NCBI Taxonomy" id="488582"/>
    <lineage>
        <taxon>Eukaryota</taxon>
        <taxon>Metazoa</taxon>
        <taxon>Ecdysozoa</taxon>
        <taxon>Arthropoda</taxon>
        <taxon>Hexapoda</taxon>
        <taxon>Insecta</taxon>
        <taxon>Pterygota</taxon>
        <taxon>Neoptera</taxon>
        <taxon>Endopterygota</taxon>
        <taxon>Hymenoptera</taxon>
        <taxon>Apocrita</taxon>
        <taxon>Aculeata</taxon>
        <taxon>Formicoidea</taxon>
        <taxon>Formicidae</taxon>
        <taxon>Formicinae</taxon>
        <taxon>Lasius</taxon>
        <taxon>Lasius</taxon>
    </lineage>
</organism>
<keyword evidence="2" id="KW-1185">Reference proteome</keyword>
<gene>
    <name evidence="1" type="ORF">LPLAT_LOCUS4614</name>
</gene>
<evidence type="ECO:0000313" key="2">
    <source>
        <dbReference type="Proteomes" id="UP001497644"/>
    </source>
</evidence>
<evidence type="ECO:0000313" key="1">
    <source>
        <dbReference type="EMBL" id="CAL1678829.1"/>
    </source>
</evidence>
<dbReference type="AlphaFoldDB" id="A0AAV2NG98"/>
<accession>A0AAV2NG98</accession>
<sequence length="188" mass="21497">MTLQSGHKSSLASLLKNIGMHSDSHVAAVLRTLADRQEELNGKIDNVNLMLNRIYRKLAPEEEKVIRPKNLPTLPLNNEDSFLEIQTFLMSDDNFYPVVDYFVKLMKIDSQTDEYTAVGRLLPKIMSNSLARMMNYSGSGDKLEFENTKLHEAISCAILNAFPKSNLTKMKKKISRWLYTSNQRKVNI</sequence>
<protein>
    <submittedName>
        <fullName evidence="1">Uncharacterized protein</fullName>
    </submittedName>
</protein>
<proteinExistence type="predicted"/>
<name>A0AAV2NG98_9HYME</name>
<dbReference type="Proteomes" id="UP001497644">
    <property type="component" value="Chromosome 15"/>
</dbReference>